<dbReference type="EMBL" id="ABCS01000024">
    <property type="protein sequence ID" value="EDM78976.1"/>
    <property type="molecule type" value="Genomic_DNA"/>
</dbReference>
<sequence length="94" mass="10322">MLLAVNTIAAMHRVVRCSSCRGILPCFVGDADPELRRLDPLLPKASALWLLRHPDLRDTARVRALADHLWAALAKRRALFEGAAQISGAAMVPR</sequence>
<dbReference type="Proteomes" id="UP000005801">
    <property type="component" value="Unassembled WGS sequence"/>
</dbReference>
<proteinExistence type="predicted"/>
<dbReference type="RefSeq" id="WP_006971863.1">
    <property type="nucleotide sequence ID" value="NZ_ABCS01000024.1"/>
</dbReference>
<dbReference type="SUPFAM" id="SSF53850">
    <property type="entry name" value="Periplasmic binding protein-like II"/>
    <property type="match status" value="1"/>
</dbReference>
<accession>A6G564</accession>
<evidence type="ECO:0000313" key="2">
    <source>
        <dbReference type="Proteomes" id="UP000005801"/>
    </source>
</evidence>
<dbReference type="STRING" id="391625.PPSIR1_07028"/>
<organism evidence="1 2">
    <name type="scientific">Plesiocystis pacifica SIR-1</name>
    <dbReference type="NCBI Taxonomy" id="391625"/>
    <lineage>
        <taxon>Bacteria</taxon>
        <taxon>Pseudomonadati</taxon>
        <taxon>Myxococcota</taxon>
        <taxon>Polyangia</taxon>
        <taxon>Nannocystales</taxon>
        <taxon>Nannocystaceae</taxon>
        <taxon>Plesiocystis</taxon>
    </lineage>
</organism>
<dbReference type="OrthoDB" id="570111at2"/>
<gene>
    <name evidence="1" type="ORF">PPSIR1_07028</name>
</gene>
<name>A6G564_9BACT</name>
<protein>
    <recommendedName>
        <fullName evidence="3">LysR substrate-binding domain-containing protein</fullName>
    </recommendedName>
</protein>
<comment type="caution">
    <text evidence="1">The sequence shown here is derived from an EMBL/GenBank/DDBJ whole genome shotgun (WGS) entry which is preliminary data.</text>
</comment>
<evidence type="ECO:0000313" key="1">
    <source>
        <dbReference type="EMBL" id="EDM78976.1"/>
    </source>
</evidence>
<reference evidence="1 2" key="1">
    <citation type="submission" date="2007-06" db="EMBL/GenBank/DDBJ databases">
        <authorList>
            <person name="Shimkets L."/>
            <person name="Ferriera S."/>
            <person name="Johnson J."/>
            <person name="Kravitz S."/>
            <person name="Beeson K."/>
            <person name="Sutton G."/>
            <person name="Rogers Y.-H."/>
            <person name="Friedman R."/>
            <person name="Frazier M."/>
            <person name="Venter J.C."/>
        </authorList>
    </citation>
    <scope>NUCLEOTIDE SEQUENCE [LARGE SCALE GENOMIC DNA]</scope>
    <source>
        <strain evidence="1 2">SIR-1</strain>
    </source>
</reference>
<keyword evidence="2" id="KW-1185">Reference proteome</keyword>
<dbReference type="AlphaFoldDB" id="A6G564"/>
<evidence type="ECO:0008006" key="3">
    <source>
        <dbReference type="Google" id="ProtNLM"/>
    </source>
</evidence>
<dbReference type="eggNOG" id="COG0583">
    <property type="taxonomic scope" value="Bacteria"/>
</dbReference>